<comment type="similarity">
    <text evidence="3 7">Belongs to the FPP/GGPP synthase family.</text>
</comment>
<dbReference type="PANTHER" id="PTHR12001:SF69">
    <property type="entry name" value="ALL TRANS-POLYPRENYL-DIPHOSPHATE SYNTHASE PDSS1"/>
    <property type="match status" value="1"/>
</dbReference>
<dbReference type="RefSeq" id="WP_134070309.1">
    <property type="nucleotide sequence ID" value="NZ_PECH01000004.1"/>
</dbReference>
<keyword evidence="6" id="KW-0460">Magnesium</keyword>
<dbReference type="GO" id="GO:0046872">
    <property type="term" value="F:metal ion binding"/>
    <property type="evidence" value="ECO:0007669"/>
    <property type="project" value="UniProtKB-KW"/>
</dbReference>
<dbReference type="InterPro" id="IPR033749">
    <property type="entry name" value="Polyprenyl_synt_CS"/>
</dbReference>
<evidence type="ECO:0000256" key="4">
    <source>
        <dbReference type="ARBA" id="ARBA00022679"/>
    </source>
</evidence>
<proteinExistence type="inferred from homology"/>
<evidence type="ECO:0000256" key="2">
    <source>
        <dbReference type="ARBA" id="ARBA00005128"/>
    </source>
</evidence>
<protein>
    <submittedName>
        <fullName evidence="8">Heptaprenyl diphosphate synthase component 2</fullName>
        <ecNumber evidence="8">2.5.1.30</ecNumber>
    </submittedName>
</protein>
<dbReference type="GO" id="GO:0000010">
    <property type="term" value="F:heptaprenyl diphosphate synthase activity"/>
    <property type="evidence" value="ECO:0007669"/>
    <property type="project" value="UniProtKB-EC"/>
</dbReference>
<comment type="caution">
    <text evidence="8">The sequence shown here is derived from an EMBL/GenBank/DDBJ whole genome shotgun (WGS) entry which is preliminary data.</text>
</comment>
<evidence type="ECO:0000313" key="9">
    <source>
        <dbReference type="Proteomes" id="UP000295117"/>
    </source>
</evidence>
<evidence type="ECO:0000256" key="5">
    <source>
        <dbReference type="ARBA" id="ARBA00022723"/>
    </source>
</evidence>
<dbReference type="PANTHER" id="PTHR12001">
    <property type="entry name" value="GERANYLGERANYL PYROPHOSPHATE SYNTHASE"/>
    <property type="match status" value="1"/>
</dbReference>
<dbReference type="Pfam" id="PF00348">
    <property type="entry name" value="polyprenyl_synt"/>
    <property type="match status" value="1"/>
</dbReference>
<evidence type="ECO:0000256" key="6">
    <source>
        <dbReference type="ARBA" id="ARBA00022842"/>
    </source>
</evidence>
<dbReference type="EMBL" id="PECH01000004">
    <property type="protein sequence ID" value="TDZ85984.1"/>
    <property type="molecule type" value="Genomic_DNA"/>
</dbReference>
<dbReference type="Proteomes" id="UP000295117">
    <property type="component" value="Unassembled WGS sequence"/>
</dbReference>
<dbReference type="SFLD" id="SFLDS00005">
    <property type="entry name" value="Isoprenoid_Synthase_Type_I"/>
    <property type="match status" value="1"/>
</dbReference>
<dbReference type="InterPro" id="IPR000092">
    <property type="entry name" value="Polyprenyl_synt"/>
</dbReference>
<comment type="cofactor">
    <cofactor evidence="1">
        <name>Mg(2+)</name>
        <dbReference type="ChEBI" id="CHEBI:18420"/>
    </cofactor>
</comment>
<sequence>MSVSGVLTGGIDLGDPALTQIAQQGLQDVERRFAMELDDYDERVLDAVSHLSRAGGKRFRSLFTLLAAQFGPRADDPQVVLAAAMIEIAHLATLYHDDVMDGALVRRGVNSANAMWSNKIAVLAGDYLIGRVLRIAAALGEHAMDIIGVTFTELVAGQMQETMGAPADTDPEAHYWITIRRKTSVLIAAAGQLGAQLAGAREEHVDCLYRFGDLLGTMFQISDDIIDVSSDFEQSGKAIGTDLREGIITLPMLYAMRDDGSAGRRLRELLHGPIDDPRLVDEALSLINEAQGVKLAAQKLVELGGQAQSDLLHLPESPARQAFSNLVQHMATRVA</sequence>
<evidence type="ECO:0000256" key="7">
    <source>
        <dbReference type="RuleBase" id="RU004466"/>
    </source>
</evidence>
<dbReference type="SUPFAM" id="SSF48576">
    <property type="entry name" value="Terpenoid synthases"/>
    <property type="match status" value="1"/>
</dbReference>
<reference evidence="8 9" key="1">
    <citation type="journal article" date="2019" name="Sci. Rep.">
        <title>Extended insight into the Mycobacterium chelonae-abscessus complex through whole genome sequencing of Mycobacterium salmoniphilum outbreak and Mycobacterium salmoniphilum-like strains.</title>
        <authorList>
            <person name="Behra P.R.K."/>
            <person name="Das S."/>
            <person name="Pettersson B.M.F."/>
            <person name="Shirreff L."/>
            <person name="DuCote T."/>
            <person name="Jacobsson K.G."/>
            <person name="Ennis D.G."/>
            <person name="Kirsebom L.A."/>
        </authorList>
    </citation>
    <scope>NUCLEOTIDE SEQUENCE [LARGE SCALE GENOMIC DNA]</scope>
    <source>
        <strain evidence="8 9">DE 4585</strain>
    </source>
</reference>
<evidence type="ECO:0000313" key="8">
    <source>
        <dbReference type="EMBL" id="TDZ85984.1"/>
    </source>
</evidence>
<name>A0A4R8S744_9MYCO</name>
<evidence type="ECO:0000256" key="3">
    <source>
        <dbReference type="ARBA" id="ARBA00006706"/>
    </source>
</evidence>
<dbReference type="PROSITE" id="PS00444">
    <property type="entry name" value="POLYPRENYL_SYNTHASE_2"/>
    <property type="match status" value="1"/>
</dbReference>
<evidence type="ECO:0000256" key="1">
    <source>
        <dbReference type="ARBA" id="ARBA00001946"/>
    </source>
</evidence>
<keyword evidence="5" id="KW-0479">Metal-binding</keyword>
<gene>
    <name evidence="8" type="primary">hepT_1</name>
    <name evidence="8" type="ORF">DE4585_01307</name>
</gene>
<keyword evidence="4 7" id="KW-0808">Transferase</keyword>
<dbReference type="EC" id="2.5.1.30" evidence="8"/>
<dbReference type="AlphaFoldDB" id="A0A4R8S744"/>
<accession>A0A4R8S744</accession>
<dbReference type="Gene3D" id="1.10.600.10">
    <property type="entry name" value="Farnesyl Diphosphate Synthase"/>
    <property type="match status" value="1"/>
</dbReference>
<dbReference type="GO" id="GO:0008299">
    <property type="term" value="P:isoprenoid biosynthetic process"/>
    <property type="evidence" value="ECO:0007669"/>
    <property type="project" value="InterPro"/>
</dbReference>
<organism evidence="8 9">
    <name type="scientific">Mycobacteroides salmoniphilum</name>
    <dbReference type="NCBI Taxonomy" id="404941"/>
    <lineage>
        <taxon>Bacteria</taxon>
        <taxon>Bacillati</taxon>
        <taxon>Actinomycetota</taxon>
        <taxon>Actinomycetes</taxon>
        <taxon>Mycobacteriales</taxon>
        <taxon>Mycobacteriaceae</taxon>
        <taxon>Mycobacteroides</taxon>
    </lineage>
</organism>
<comment type="pathway">
    <text evidence="2">Isoprenoid biosynthesis.</text>
</comment>
<dbReference type="CDD" id="cd00685">
    <property type="entry name" value="Trans_IPPS_HT"/>
    <property type="match status" value="1"/>
</dbReference>
<dbReference type="InterPro" id="IPR008949">
    <property type="entry name" value="Isoprenoid_synthase_dom_sf"/>
</dbReference>